<name>A0A0J7Y7P4_9SPHN</name>
<evidence type="ECO:0000313" key="2">
    <source>
        <dbReference type="Proteomes" id="UP000052268"/>
    </source>
</evidence>
<dbReference type="RefSeq" id="WP_059149883.1">
    <property type="nucleotide sequence ID" value="NZ_KQ130452.1"/>
</dbReference>
<evidence type="ECO:0000313" key="1">
    <source>
        <dbReference type="EMBL" id="KMS59959.1"/>
    </source>
</evidence>
<keyword evidence="2" id="KW-1185">Reference proteome</keyword>
<dbReference type="OrthoDB" id="7509992at2"/>
<dbReference type="PATRIC" id="fig|1114963.3.peg.408"/>
<comment type="caution">
    <text evidence="1">The sequence shown here is derived from an EMBL/GenBank/DDBJ whole genome shotgun (WGS) entry which is preliminary data.</text>
</comment>
<dbReference type="EMBL" id="JACU01000002">
    <property type="protein sequence ID" value="KMS59959.1"/>
    <property type="molecule type" value="Genomic_DNA"/>
</dbReference>
<organism evidence="1 2">
    <name type="scientific">Novosphingobium barchaimii LL02</name>
    <dbReference type="NCBI Taxonomy" id="1114963"/>
    <lineage>
        <taxon>Bacteria</taxon>
        <taxon>Pseudomonadati</taxon>
        <taxon>Pseudomonadota</taxon>
        <taxon>Alphaproteobacteria</taxon>
        <taxon>Sphingomonadales</taxon>
        <taxon>Sphingomonadaceae</taxon>
        <taxon>Novosphingobium</taxon>
    </lineage>
</organism>
<proteinExistence type="predicted"/>
<dbReference type="Proteomes" id="UP000052268">
    <property type="component" value="Unassembled WGS sequence"/>
</dbReference>
<accession>A0A0J7Y7P4</accession>
<protein>
    <submittedName>
        <fullName evidence="1">Uncharacterized protein</fullName>
    </submittedName>
</protein>
<reference evidence="1 2" key="1">
    <citation type="journal article" date="2015" name="G3 (Bethesda)">
        <title>Insights into Ongoing Evolution of the Hexachlorocyclohexane Catabolic Pathway from Comparative Genomics of Ten Sphingomonadaceae Strains.</title>
        <authorList>
            <person name="Pearce S.L."/>
            <person name="Oakeshott J.G."/>
            <person name="Pandey G."/>
        </authorList>
    </citation>
    <scope>NUCLEOTIDE SEQUENCE [LARGE SCALE GENOMIC DNA]</scope>
    <source>
        <strain evidence="1 2">LL02</strain>
    </source>
</reference>
<dbReference type="AlphaFoldDB" id="A0A0J7Y7P4"/>
<sequence>MTNLDNLRSTTEEDAVLALTDVGAALPIADSATLAIVIGRMLGRPVREIDTVDALRDAYVGLPITNTAALLEAFNRHLDIVLGEDTED</sequence>
<gene>
    <name evidence="1" type="ORF">V474_07565</name>
</gene>